<evidence type="ECO:0000313" key="1">
    <source>
        <dbReference type="EMBL" id="KAG0424328.1"/>
    </source>
</evidence>
<reference evidence="1 2" key="1">
    <citation type="journal article" date="2020" name="Cell">
        <title>Large-Scale Comparative Analyses of Tick Genomes Elucidate Their Genetic Diversity and Vector Capacities.</title>
        <authorList>
            <consortium name="Tick Genome and Microbiome Consortium (TIGMIC)"/>
            <person name="Jia N."/>
            <person name="Wang J."/>
            <person name="Shi W."/>
            <person name="Du L."/>
            <person name="Sun Y."/>
            <person name="Zhan W."/>
            <person name="Jiang J.F."/>
            <person name="Wang Q."/>
            <person name="Zhang B."/>
            <person name="Ji P."/>
            <person name="Bell-Sakyi L."/>
            <person name="Cui X.M."/>
            <person name="Yuan T.T."/>
            <person name="Jiang B.G."/>
            <person name="Yang W.F."/>
            <person name="Lam T.T."/>
            <person name="Chang Q.C."/>
            <person name="Ding S.J."/>
            <person name="Wang X.J."/>
            <person name="Zhu J.G."/>
            <person name="Ruan X.D."/>
            <person name="Zhao L."/>
            <person name="Wei J.T."/>
            <person name="Ye R.Z."/>
            <person name="Que T.C."/>
            <person name="Du C.H."/>
            <person name="Zhou Y.H."/>
            <person name="Cheng J.X."/>
            <person name="Dai P.F."/>
            <person name="Guo W.B."/>
            <person name="Han X.H."/>
            <person name="Huang E.J."/>
            <person name="Li L.F."/>
            <person name="Wei W."/>
            <person name="Gao Y.C."/>
            <person name="Liu J.Z."/>
            <person name="Shao H.Z."/>
            <person name="Wang X."/>
            <person name="Wang C.C."/>
            <person name="Yang T.C."/>
            <person name="Huo Q.B."/>
            <person name="Li W."/>
            <person name="Chen H.Y."/>
            <person name="Chen S.E."/>
            <person name="Zhou L.G."/>
            <person name="Ni X.B."/>
            <person name="Tian J.H."/>
            <person name="Sheng Y."/>
            <person name="Liu T."/>
            <person name="Pan Y.S."/>
            <person name="Xia L.Y."/>
            <person name="Li J."/>
            <person name="Zhao F."/>
            <person name="Cao W.C."/>
        </authorList>
    </citation>
    <scope>NUCLEOTIDE SEQUENCE [LARGE SCALE GENOMIC DNA]</scope>
    <source>
        <strain evidence="1">Iper-2018</strain>
    </source>
</reference>
<dbReference type="EMBL" id="JABSTQ010009985">
    <property type="protein sequence ID" value="KAG0424328.1"/>
    <property type="molecule type" value="Genomic_DNA"/>
</dbReference>
<proteinExistence type="predicted"/>
<organism evidence="1 2">
    <name type="scientific">Ixodes persulcatus</name>
    <name type="common">Taiga tick</name>
    <dbReference type="NCBI Taxonomy" id="34615"/>
    <lineage>
        <taxon>Eukaryota</taxon>
        <taxon>Metazoa</taxon>
        <taxon>Ecdysozoa</taxon>
        <taxon>Arthropoda</taxon>
        <taxon>Chelicerata</taxon>
        <taxon>Arachnida</taxon>
        <taxon>Acari</taxon>
        <taxon>Parasitiformes</taxon>
        <taxon>Ixodida</taxon>
        <taxon>Ixodoidea</taxon>
        <taxon>Ixodidae</taxon>
        <taxon>Ixodinae</taxon>
        <taxon>Ixodes</taxon>
    </lineage>
</organism>
<name>A0AC60PT61_IXOPE</name>
<comment type="caution">
    <text evidence="1">The sequence shown here is derived from an EMBL/GenBank/DDBJ whole genome shotgun (WGS) entry which is preliminary data.</text>
</comment>
<dbReference type="Proteomes" id="UP000805193">
    <property type="component" value="Unassembled WGS sequence"/>
</dbReference>
<gene>
    <name evidence="1" type="ORF">HPB47_028446</name>
</gene>
<accession>A0AC60PT61</accession>
<sequence length="118" mass="13367">MVGARSFVLIKKSKWKTGSRQPPGPPTTDVTPWAPRHMERLSLGTEWLISEREPGKSFPCPTALVRHPTNTLCRTRSTAPRRGKSEELWLKIPSPVMLDCSTVRYHLPPLFVRSHLAL</sequence>
<keyword evidence="2" id="KW-1185">Reference proteome</keyword>
<protein>
    <submittedName>
        <fullName evidence="1">Uncharacterized protein</fullName>
    </submittedName>
</protein>
<evidence type="ECO:0000313" key="2">
    <source>
        <dbReference type="Proteomes" id="UP000805193"/>
    </source>
</evidence>